<dbReference type="PANTHER" id="PTHR11972:SF194">
    <property type="entry name" value="FAD-BINDING FR-TYPE DOMAIN-CONTAINING PROTEIN"/>
    <property type="match status" value="1"/>
</dbReference>
<dbReference type="SUPFAM" id="SSF63380">
    <property type="entry name" value="Riboflavin synthase domain-like"/>
    <property type="match status" value="1"/>
</dbReference>
<dbReference type="InterPro" id="IPR017927">
    <property type="entry name" value="FAD-bd_FR_type"/>
</dbReference>
<dbReference type="eggNOG" id="KOG0039">
    <property type="taxonomic scope" value="Eukaryota"/>
</dbReference>
<keyword evidence="4" id="KW-0560">Oxidoreductase</keyword>
<dbReference type="HOGENOM" id="CLU_014777_1_0_1"/>
<dbReference type="EnsemblPlants" id="Pp3c9_40V3.1">
    <property type="protein sequence ID" value="Pp3c9_40V3.1"/>
    <property type="gene ID" value="Pp3c9_40"/>
</dbReference>
<evidence type="ECO:0000256" key="1">
    <source>
        <dbReference type="ARBA" id="ARBA00004141"/>
    </source>
</evidence>
<dbReference type="SUPFAM" id="SSF52343">
    <property type="entry name" value="Ferredoxin reductase-like, C-terminal NADP-linked domain"/>
    <property type="match status" value="1"/>
</dbReference>
<reference evidence="8 10" key="1">
    <citation type="journal article" date="2008" name="Science">
        <title>The Physcomitrella genome reveals evolutionary insights into the conquest of land by plants.</title>
        <authorList>
            <person name="Rensing S."/>
            <person name="Lang D."/>
            <person name="Zimmer A."/>
            <person name="Terry A."/>
            <person name="Salamov A."/>
            <person name="Shapiro H."/>
            <person name="Nishiyama T."/>
            <person name="Perroud P.-F."/>
            <person name="Lindquist E."/>
            <person name="Kamisugi Y."/>
            <person name="Tanahashi T."/>
            <person name="Sakakibara K."/>
            <person name="Fujita T."/>
            <person name="Oishi K."/>
            <person name="Shin-I T."/>
            <person name="Kuroki Y."/>
            <person name="Toyoda A."/>
            <person name="Suzuki Y."/>
            <person name="Hashimoto A."/>
            <person name="Yamaguchi K."/>
            <person name="Sugano A."/>
            <person name="Kohara Y."/>
            <person name="Fujiyama A."/>
            <person name="Anterola A."/>
            <person name="Aoki S."/>
            <person name="Ashton N."/>
            <person name="Barbazuk W.B."/>
            <person name="Barker E."/>
            <person name="Bennetzen J."/>
            <person name="Bezanilla M."/>
            <person name="Blankenship R."/>
            <person name="Cho S.H."/>
            <person name="Dutcher S."/>
            <person name="Estelle M."/>
            <person name="Fawcett J.A."/>
            <person name="Gundlach H."/>
            <person name="Hanada K."/>
            <person name="Heyl A."/>
            <person name="Hicks K.A."/>
            <person name="Hugh J."/>
            <person name="Lohr M."/>
            <person name="Mayer K."/>
            <person name="Melkozernov A."/>
            <person name="Murata T."/>
            <person name="Nelson D."/>
            <person name="Pils B."/>
            <person name="Prigge M."/>
            <person name="Reiss B."/>
            <person name="Renner T."/>
            <person name="Rombauts S."/>
            <person name="Rushton P."/>
            <person name="Sanderfoot A."/>
            <person name="Schween G."/>
            <person name="Shiu S.-H."/>
            <person name="Stueber K."/>
            <person name="Theodoulou F.L."/>
            <person name="Tu H."/>
            <person name="Van de Peer Y."/>
            <person name="Verrier P.J."/>
            <person name="Waters E."/>
            <person name="Wood A."/>
            <person name="Yang L."/>
            <person name="Cove D."/>
            <person name="Cuming A."/>
            <person name="Hasebe M."/>
            <person name="Lucas S."/>
            <person name="Mishler D.B."/>
            <person name="Reski R."/>
            <person name="Grigoriev I."/>
            <person name="Quatrano R.S."/>
            <person name="Boore J.L."/>
        </authorList>
    </citation>
    <scope>NUCLEOTIDE SEQUENCE [LARGE SCALE GENOMIC DNA]</scope>
    <source>
        <strain evidence="9 10">cv. Gransden 2004</strain>
    </source>
</reference>
<name>A9SL39_PHYPA</name>
<gene>
    <name evidence="9" type="primary">LOC112286383</name>
    <name evidence="8" type="ORF">PHYPA_012062</name>
</gene>
<evidence type="ECO:0000256" key="2">
    <source>
        <dbReference type="ARBA" id="ARBA00022692"/>
    </source>
</evidence>
<dbReference type="KEGG" id="ppp:112286383"/>
<evidence type="ECO:0000313" key="10">
    <source>
        <dbReference type="Proteomes" id="UP000006727"/>
    </source>
</evidence>
<dbReference type="PROSITE" id="PS51384">
    <property type="entry name" value="FAD_FR"/>
    <property type="match status" value="1"/>
</dbReference>
<keyword evidence="3 6" id="KW-1133">Transmembrane helix</keyword>
<dbReference type="SFLD" id="SFLDS00052">
    <property type="entry name" value="Ferric_Reductase_Domain"/>
    <property type="match status" value="1"/>
</dbReference>
<dbReference type="InterPro" id="IPR050369">
    <property type="entry name" value="RBOH/FRE"/>
</dbReference>
<feature type="transmembrane region" description="Helical" evidence="6">
    <location>
        <begin position="278"/>
        <end position="295"/>
    </location>
</feature>
<dbReference type="OMA" id="CTNLHYG"/>
<dbReference type="InterPro" id="IPR039261">
    <property type="entry name" value="FNR_nucleotide-bd"/>
</dbReference>
<dbReference type="SFLD" id="SFLDG01168">
    <property type="entry name" value="Ferric_reductase_subgroup_(FRE"/>
    <property type="match status" value="1"/>
</dbReference>
<dbReference type="PANTHER" id="PTHR11972">
    <property type="entry name" value="NADPH OXIDASE"/>
    <property type="match status" value="1"/>
</dbReference>
<dbReference type="GO" id="GO:0016491">
    <property type="term" value="F:oxidoreductase activity"/>
    <property type="evidence" value="ECO:0007669"/>
    <property type="project" value="UniProtKB-KW"/>
</dbReference>
<protein>
    <recommendedName>
        <fullName evidence="7">FAD-binding FR-type domain-containing protein</fullName>
    </recommendedName>
</protein>
<dbReference type="InterPro" id="IPR013130">
    <property type="entry name" value="Fe3_Rdtase_TM_dom"/>
</dbReference>
<dbReference type="InterPro" id="IPR017938">
    <property type="entry name" value="Riboflavin_synthase-like_b-brl"/>
</dbReference>
<keyword evidence="2 6" id="KW-0812">Transmembrane</keyword>
<evidence type="ECO:0000313" key="8">
    <source>
        <dbReference type="EMBL" id="PNR47589.1"/>
    </source>
</evidence>
<reference evidence="9" key="3">
    <citation type="submission" date="2020-12" db="UniProtKB">
        <authorList>
            <consortium name="EnsemblPlants"/>
        </authorList>
    </citation>
    <scope>IDENTIFICATION</scope>
</reference>
<dbReference type="CDD" id="cd06186">
    <property type="entry name" value="NOX_Duox_like_FAD_NADP"/>
    <property type="match status" value="1"/>
</dbReference>
<evidence type="ECO:0000259" key="7">
    <source>
        <dbReference type="PROSITE" id="PS51384"/>
    </source>
</evidence>
<dbReference type="InterPro" id="IPR013112">
    <property type="entry name" value="FAD-bd_8"/>
</dbReference>
<dbReference type="RefSeq" id="XP_024384006.1">
    <property type="nucleotide sequence ID" value="XM_024528238.2"/>
</dbReference>
<feature type="domain" description="FAD-binding FR-type" evidence="7">
    <location>
        <begin position="322"/>
        <end position="435"/>
    </location>
</feature>
<dbReference type="EMBL" id="ABEU02000009">
    <property type="protein sequence ID" value="PNR47589.1"/>
    <property type="molecule type" value="Genomic_DNA"/>
</dbReference>
<dbReference type="Proteomes" id="UP000006727">
    <property type="component" value="Chromosome 9"/>
</dbReference>
<dbReference type="AlphaFoldDB" id="A9SL39"/>
<dbReference type="InterPro" id="IPR013121">
    <property type="entry name" value="Fe_red_NAD-bd_6"/>
</dbReference>
<evidence type="ECO:0000256" key="3">
    <source>
        <dbReference type="ARBA" id="ARBA00022989"/>
    </source>
</evidence>
<dbReference type="EnsemblPlants" id="Pp3c9_40V3.2">
    <property type="protein sequence ID" value="Pp3c9_40V3.2"/>
    <property type="gene ID" value="Pp3c9_40"/>
</dbReference>
<comment type="subcellular location">
    <subcellularLocation>
        <location evidence="1">Membrane</location>
        <topology evidence="1">Multi-pass membrane protein</topology>
    </subcellularLocation>
</comment>
<dbReference type="Pfam" id="PF08030">
    <property type="entry name" value="NAD_binding_6"/>
    <property type="match status" value="1"/>
</dbReference>
<evidence type="ECO:0000313" key="9">
    <source>
        <dbReference type="EnsemblPlants" id="Pp3c9_40V3.1"/>
    </source>
</evidence>
<keyword evidence="10" id="KW-1185">Reference proteome</keyword>
<proteinExistence type="predicted"/>
<reference evidence="8 10" key="2">
    <citation type="journal article" date="2018" name="Plant J.">
        <title>The Physcomitrella patens chromosome-scale assembly reveals moss genome structure and evolution.</title>
        <authorList>
            <person name="Lang D."/>
            <person name="Ullrich K.K."/>
            <person name="Murat F."/>
            <person name="Fuchs J."/>
            <person name="Jenkins J."/>
            <person name="Haas F.B."/>
            <person name="Piednoel M."/>
            <person name="Gundlach H."/>
            <person name="Van Bel M."/>
            <person name="Meyberg R."/>
            <person name="Vives C."/>
            <person name="Morata J."/>
            <person name="Symeonidi A."/>
            <person name="Hiss M."/>
            <person name="Muchero W."/>
            <person name="Kamisugi Y."/>
            <person name="Saleh O."/>
            <person name="Blanc G."/>
            <person name="Decker E.L."/>
            <person name="van Gessel N."/>
            <person name="Grimwood J."/>
            <person name="Hayes R.D."/>
            <person name="Graham S.W."/>
            <person name="Gunter L.E."/>
            <person name="McDaniel S.F."/>
            <person name="Hoernstein S.N.W."/>
            <person name="Larsson A."/>
            <person name="Li F.W."/>
            <person name="Perroud P.F."/>
            <person name="Phillips J."/>
            <person name="Ranjan P."/>
            <person name="Rokshar D.S."/>
            <person name="Rothfels C.J."/>
            <person name="Schneider L."/>
            <person name="Shu S."/>
            <person name="Stevenson D.W."/>
            <person name="Thummler F."/>
            <person name="Tillich M."/>
            <person name="Villarreal Aguilar J.C."/>
            <person name="Widiez T."/>
            <person name="Wong G.K."/>
            <person name="Wymore A."/>
            <person name="Zhang Y."/>
            <person name="Zimmer A.D."/>
            <person name="Quatrano R.S."/>
            <person name="Mayer K.F.X."/>
            <person name="Goodstein D."/>
            <person name="Casacuberta J.M."/>
            <person name="Vandepoele K."/>
            <person name="Reski R."/>
            <person name="Cuming A.C."/>
            <person name="Tuskan G.A."/>
            <person name="Maumus F."/>
            <person name="Salse J."/>
            <person name="Schmutz J."/>
            <person name="Rensing S.A."/>
        </authorList>
    </citation>
    <scope>NUCLEOTIDE SEQUENCE [LARGE SCALE GENOMIC DNA]</scope>
    <source>
        <strain evidence="9 10">cv. Gransden 2004</strain>
    </source>
</reference>
<feature type="transmembrane region" description="Helical" evidence="6">
    <location>
        <begin position="109"/>
        <end position="138"/>
    </location>
</feature>
<dbReference type="Gramene" id="Pp3c9_40V3.1">
    <property type="protein sequence ID" value="Pp3c9_40V3.1"/>
    <property type="gene ID" value="Pp3c9_40"/>
</dbReference>
<dbReference type="Gene3D" id="3.40.50.80">
    <property type="entry name" value="Nucleotide-binding domain of ferredoxin-NADP reductase (FNR) module"/>
    <property type="match status" value="2"/>
</dbReference>
<dbReference type="Pfam" id="PF08022">
    <property type="entry name" value="FAD_binding_8"/>
    <property type="match status" value="1"/>
</dbReference>
<accession>A9SL39</accession>
<sequence length="760" mass="84587">MGGLVPSALKALLLVILWGLFLFWVVEWFLYPTDRWTSWKADAIEETNSKFLELNGPFFLMWSFPVILFALFALLYLEVDQRLKAKKESSCTDVPKWKRVWLRLRTQPILVKSLLGVLTGVDLLVISFVVFATMWIFVKPLIPMLEEVDRNTMKPGIDRWMIKVGRVGTWTGRAWYLPMALLFIPVSRNSPFLRLVNLPYEHAVRLHRWLGHFSLVILLLHSITFSLHIYYTGGGSVKGIFEWKTYGVSNWAGVLSMLAGIVMWVTSLGPIRQPFFDVFYVTHHMYILVFAFGVWHVGDFSSFYFLAGVLLFFIDRFVRMVQSQSPVSILSARTLSSGVIELKFPRSQELKYNALGFIFINVPEISKFQWHPFSTTSSSLQDNGQITVCIKPAGAWTRNLQKLVKAADAQDFKSGGCPLPFRVFAEGPYGPEQDYFLGYKTLVLVAGGVGITPFLAVLRDLLCHHQAGFGSAAGLPTKVHLIWCVPRRADLATLGDIKPALLFPGFEDGPLTVDVKAYVTREQIGAEPTDNKVPASILQAQGQECPVINNPTGENMTRQNAVSDIRSSNLWYAGVIAAASTGFIVFHGIFHNYVVRPNHHTDAPFYFEHGSAHASSGPQGKPFPTWITVSLLFISMFLGVVVCGGSVLFAWARLGFSRAQAVPKPSVNDADPKVPDPKVTDLERREASLLEVASITAGTRPNLSELLYTVGAGLEGENVGVLVSGPESMNDSVASACRDFNFRNVCGGTQLQYHTISFDL</sequence>
<dbReference type="OrthoDB" id="167398at2759"/>
<organism evidence="8">
    <name type="scientific">Physcomitrium patens</name>
    <name type="common">Spreading-leaved earth moss</name>
    <name type="synonym">Physcomitrella patens</name>
    <dbReference type="NCBI Taxonomy" id="3218"/>
    <lineage>
        <taxon>Eukaryota</taxon>
        <taxon>Viridiplantae</taxon>
        <taxon>Streptophyta</taxon>
        <taxon>Embryophyta</taxon>
        <taxon>Bryophyta</taxon>
        <taxon>Bryophytina</taxon>
        <taxon>Bryopsida</taxon>
        <taxon>Funariidae</taxon>
        <taxon>Funariales</taxon>
        <taxon>Funariaceae</taxon>
        <taxon>Physcomitrium</taxon>
    </lineage>
</organism>
<dbReference type="GO" id="GO:0005886">
    <property type="term" value="C:plasma membrane"/>
    <property type="evidence" value="ECO:0000318"/>
    <property type="project" value="GO_Central"/>
</dbReference>
<keyword evidence="5 6" id="KW-0472">Membrane</keyword>
<feature type="transmembrane region" description="Helical" evidence="6">
    <location>
        <begin position="251"/>
        <end position="271"/>
    </location>
</feature>
<feature type="transmembrane region" description="Helical" evidence="6">
    <location>
        <begin position="209"/>
        <end position="231"/>
    </location>
</feature>
<dbReference type="STRING" id="3218.A9SL39"/>
<dbReference type="Gramene" id="Pp3c9_40V3.2">
    <property type="protein sequence ID" value="Pp3c9_40V3.2"/>
    <property type="gene ID" value="Pp3c9_40"/>
</dbReference>
<evidence type="ECO:0000256" key="6">
    <source>
        <dbReference type="SAM" id="Phobius"/>
    </source>
</evidence>
<dbReference type="GeneID" id="112286383"/>
<dbReference type="Pfam" id="PF01794">
    <property type="entry name" value="Ferric_reduct"/>
    <property type="match status" value="1"/>
</dbReference>
<feature type="transmembrane region" description="Helical" evidence="6">
    <location>
        <begin position="626"/>
        <end position="651"/>
    </location>
</feature>
<feature type="transmembrane region" description="Helical" evidence="6">
    <location>
        <begin position="570"/>
        <end position="590"/>
    </location>
</feature>
<evidence type="ECO:0000256" key="4">
    <source>
        <dbReference type="ARBA" id="ARBA00023002"/>
    </source>
</evidence>
<feature type="transmembrane region" description="Helical" evidence="6">
    <location>
        <begin position="12"/>
        <end position="31"/>
    </location>
</feature>
<feature type="transmembrane region" description="Helical" evidence="6">
    <location>
        <begin position="58"/>
        <end position="77"/>
    </location>
</feature>
<feature type="transmembrane region" description="Helical" evidence="6">
    <location>
        <begin position="175"/>
        <end position="197"/>
    </location>
</feature>
<evidence type="ECO:0000256" key="5">
    <source>
        <dbReference type="ARBA" id="ARBA00023136"/>
    </source>
</evidence>
<dbReference type="Gene3D" id="2.40.30.10">
    <property type="entry name" value="Translation factors"/>
    <property type="match status" value="1"/>
</dbReference>
<dbReference type="PaxDb" id="3218-PP1S90_3V6.1"/>